<proteinExistence type="predicted"/>
<accession>A0A7W9GQ87</accession>
<organism evidence="2 3">
    <name type="scientific">Jiangella mangrovi</name>
    <dbReference type="NCBI Taxonomy" id="1524084"/>
    <lineage>
        <taxon>Bacteria</taxon>
        <taxon>Bacillati</taxon>
        <taxon>Actinomycetota</taxon>
        <taxon>Actinomycetes</taxon>
        <taxon>Jiangellales</taxon>
        <taxon>Jiangellaceae</taxon>
        <taxon>Jiangella</taxon>
    </lineage>
</organism>
<dbReference type="Pfam" id="PF13560">
    <property type="entry name" value="HTH_31"/>
    <property type="match status" value="1"/>
</dbReference>
<dbReference type="Pfam" id="PF19054">
    <property type="entry name" value="DUF5753"/>
    <property type="match status" value="1"/>
</dbReference>
<protein>
    <submittedName>
        <fullName evidence="2">Transcriptional regulator with XRE-family HTH domain</fullName>
    </submittedName>
</protein>
<dbReference type="Gene3D" id="1.10.260.40">
    <property type="entry name" value="lambda repressor-like DNA-binding domains"/>
    <property type="match status" value="1"/>
</dbReference>
<sequence>MTATYSSVQQARQVLADRLRDMRVDARLTGQEHARRCGWHAAKTSRIERGKTAPAADDIRTWCRICGADDQAADLVASLRAAEGMFIEWRRMERDGLRHAQEAIRPLYERTRRFRAYSSWVMPGIIQTPGYTEQVLRAVQRWRALPDDVEQALESRVERQRLLARADKVFAFVLEETVLRATVVDAEAMAAQLGHLLEVASLPNISLGVVPAATGREHWPVEDFWLYDDAQVNVELVSGYLTVTQPREILMYAKTFARLAEAAVYGRDARALIRAAADGLSGPGKEP</sequence>
<dbReference type="CDD" id="cd00093">
    <property type="entry name" value="HTH_XRE"/>
    <property type="match status" value="1"/>
</dbReference>
<evidence type="ECO:0000313" key="3">
    <source>
        <dbReference type="Proteomes" id="UP000542813"/>
    </source>
</evidence>
<evidence type="ECO:0000313" key="2">
    <source>
        <dbReference type="EMBL" id="MBB5788025.1"/>
    </source>
</evidence>
<comment type="caution">
    <text evidence="2">The sequence shown here is derived from an EMBL/GenBank/DDBJ whole genome shotgun (WGS) entry which is preliminary data.</text>
</comment>
<dbReference type="SUPFAM" id="SSF47413">
    <property type="entry name" value="lambda repressor-like DNA-binding domains"/>
    <property type="match status" value="1"/>
</dbReference>
<dbReference type="GO" id="GO:0003677">
    <property type="term" value="F:DNA binding"/>
    <property type="evidence" value="ECO:0007669"/>
    <property type="project" value="InterPro"/>
</dbReference>
<gene>
    <name evidence="2" type="ORF">HD601_002600</name>
</gene>
<name>A0A7W9GQ87_9ACTN</name>
<dbReference type="InterPro" id="IPR001387">
    <property type="entry name" value="Cro/C1-type_HTH"/>
</dbReference>
<dbReference type="RefSeq" id="WP_184822472.1">
    <property type="nucleotide sequence ID" value="NZ_JACHMM010000001.1"/>
</dbReference>
<dbReference type="AlphaFoldDB" id="A0A7W9GQ87"/>
<dbReference type="InterPro" id="IPR010982">
    <property type="entry name" value="Lambda_DNA-bd_dom_sf"/>
</dbReference>
<reference evidence="2 3" key="1">
    <citation type="submission" date="2020-08" db="EMBL/GenBank/DDBJ databases">
        <title>Sequencing the genomes of 1000 actinobacteria strains.</title>
        <authorList>
            <person name="Klenk H.-P."/>
        </authorList>
    </citation>
    <scope>NUCLEOTIDE SEQUENCE [LARGE SCALE GENOMIC DNA]</scope>
    <source>
        <strain evidence="2 3">DSM 102122</strain>
    </source>
</reference>
<dbReference type="Proteomes" id="UP000542813">
    <property type="component" value="Unassembled WGS sequence"/>
</dbReference>
<feature type="domain" description="DUF5753" evidence="1">
    <location>
        <begin position="110"/>
        <end position="274"/>
    </location>
</feature>
<evidence type="ECO:0000259" key="1">
    <source>
        <dbReference type="Pfam" id="PF19054"/>
    </source>
</evidence>
<dbReference type="EMBL" id="JACHMM010000001">
    <property type="protein sequence ID" value="MBB5788025.1"/>
    <property type="molecule type" value="Genomic_DNA"/>
</dbReference>
<keyword evidence="3" id="KW-1185">Reference proteome</keyword>
<dbReference type="InterPro" id="IPR043917">
    <property type="entry name" value="DUF5753"/>
</dbReference>